<accession>A0A495WDG6</accession>
<proteinExistence type="predicted"/>
<protein>
    <recommendedName>
        <fullName evidence="3">Tryptophan synthase subunit beta</fullName>
    </recommendedName>
</protein>
<dbReference type="Proteomes" id="UP000270626">
    <property type="component" value="Unassembled WGS sequence"/>
</dbReference>
<comment type="caution">
    <text evidence="1">The sequence shown here is derived from an EMBL/GenBank/DDBJ whole genome shotgun (WGS) entry which is preliminary data.</text>
</comment>
<evidence type="ECO:0000313" key="2">
    <source>
        <dbReference type="Proteomes" id="UP000270626"/>
    </source>
</evidence>
<dbReference type="AlphaFoldDB" id="A0A495WDG6"/>
<reference evidence="1 2" key="1">
    <citation type="submission" date="2018-10" db="EMBL/GenBank/DDBJ databases">
        <title>Genomic Encyclopedia of Type Strains, Phase IV (KMG-IV): sequencing the most valuable type-strain genomes for metagenomic binning, comparative biology and taxonomic classification.</title>
        <authorList>
            <person name="Goeker M."/>
        </authorList>
    </citation>
    <scope>NUCLEOTIDE SEQUENCE [LARGE SCALE GENOMIC DNA]</scope>
    <source>
        <strain evidence="1 2">DSM 23841</strain>
    </source>
</reference>
<organism evidence="1 2">
    <name type="scientific">Azonexus fungiphilus</name>
    <dbReference type="NCBI Taxonomy" id="146940"/>
    <lineage>
        <taxon>Bacteria</taxon>
        <taxon>Pseudomonadati</taxon>
        <taxon>Pseudomonadota</taxon>
        <taxon>Betaproteobacteria</taxon>
        <taxon>Rhodocyclales</taxon>
        <taxon>Azonexaceae</taxon>
        <taxon>Azonexus</taxon>
    </lineage>
</organism>
<sequence>MLYVQRDAQGRICELHPTPVGSADEARMADDPEVLQFIHERWRQNELSELDRDFVRVIEDTIELLIAKGVILFTDLPPKVQEKLLRRKEVRQLTAFGGRLGGGDDIIPL</sequence>
<evidence type="ECO:0000313" key="1">
    <source>
        <dbReference type="EMBL" id="RKT59389.1"/>
    </source>
</evidence>
<keyword evidence="2" id="KW-1185">Reference proteome</keyword>
<name>A0A495WDG6_9RHOO</name>
<evidence type="ECO:0008006" key="3">
    <source>
        <dbReference type="Google" id="ProtNLM"/>
    </source>
</evidence>
<dbReference type="OrthoDB" id="8527830at2"/>
<dbReference type="RefSeq" id="WP_121457636.1">
    <property type="nucleotide sequence ID" value="NZ_RBXP01000013.1"/>
</dbReference>
<gene>
    <name evidence="1" type="ORF">DFR40_1276</name>
</gene>
<dbReference type="EMBL" id="RBXP01000013">
    <property type="protein sequence ID" value="RKT59389.1"/>
    <property type="molecule type" value="Genomic_DNA"/>
</dbReference>